<feature type="domain" description="AB hydrolase-1" evidence="1">
    <location>
        <begin position="41"/>
        <end position="290"/>
    </location>
</feature>
<reference evidence="2" key="1">
    <citation type="submission" date="2020-05" db="EMBL/GenBank/DDBJ databases">
        <title>Mycena genomes resolve the evolution of fungal bioluminescence.</title>
        <authorList>
            <person name="Tsai I.J."/>
        </authorList>
    </citation>
    <scope>NUCLEOTIDE SEQUENCE</scope>
    <source>
        <strain evidence="2">CCC161011</strain>
    </source>
</reference>
<dbReference type="GO" id="GO:0016787">
    <property type="term" value="F:hydrolase activity"/>
    <property type="evidence" value="ECO:0007669"/>
    <property type="project" value="UniProtKB-KW"/>
</dbReference>
<proteinExistence type="predicted"/>
<dbReference type="SUPFAM" id="SSF53474">
    <property type="entry name" value="alpha/beta-Hydrolases"/>
    <property type="match status" value="1"/>
</dbReference>
<dbReference type="Gene3D" id="3.40.50.1820">
    <property type="entry name" value="alpha/beta hydrolase"/>
    <property type="match status" value="1"/>
</dbReference>
<name>A0A8H6XB97_9AGAR</name>
<dbReference type="EMBL" id="JACAZI010000021">
    <property type="protein sequence ID" value="KAF7338103.1"/>
    <property type="molecule type" value="Genomic_DNA"/>
</dbReference>
<dbReference type="OrthoDB" id="94039at2759"/>
<evidence type="ECO:0000259" key="1">
    <source>
        <dbReference type="Pfam" id="PF12697"/>
    </source>
</evidence>
<dbReference type="InterPro" id="IPR000073">
    <property type="entry name" value="AB_hydrolase_1"/>
</dbReference>
<evidence type="ECO:0000313" key="3">
    <source>
        <dbReference type="Proteomes" id="UP000620124"/>
    </source>
</evidence>
<evidence type="ECO:0000313" key="2">
    <source>
        <dbReference type="EMBL" id="KAF7338103.1"/>
    </source>
</evidence>
<accession>A0A8H6XB97</accession>
<keyword evidence="3" id="KW-1185">Reference proteome</keyword>
<dbReference type="InterPro" id="IPR029058">
    <property type="entry name" value="AB_hydrolase_fold"/>
</dbReference>
<sequence length="309" mass="33964">MQMVFPRRSGSQPSWICSRSQTGLSLTRSGLGKRPTMARLTSLTPDFPFAACNWADDARDVLNFLLHFLPSSIGSDLPIHLPRIAPEESALRKVRGFSERRLFAVGHSFGGCCCTWAALTHPRLFTGLTLIDPVICRFGTPDHDPRRPEPSFKAGAVSRRDTWPSREEAHKVLAANPFFAAWDPRVLDAYVAHGLVASPGGAVRLAMPPLQEALAFAGTSSGAPVWDMLPTLEERIPLRWVVPGWPGEPEIGGPDATQERVWRRPANSSNVRIAQAGHLIVQQAPREMAREIAAMVEGKFAEPEIRAKL</sequence>
<comment type="caution">
    <text evidence="2">The sequence shown here is derived from an EMBL/GenBank/DDBJ whole genome shotgun (WGS) entry which is preliminary data.</text>
</comment>
<keyword evidence="2" id="KW-0378">Hydrolase</keyword>
<organism evidence="2 3">
    <name type="scientific">Mycena venus</name>
    <dbReference type="NCBI Taxonomy" id="2733690"/>
    <lineage>
        <taxon>Eukaryota</taxon>
        <taxon>Fungi</taxon>
        <taxon>Dikarya</taxon>
        <taxon>Basidiomycota</taxon>
        <taxon>Agaricomycotina</taxon>
        <taxon>Agaricomycetes</taxon>
        <taxon>Agaricomycetidae</taxon>
        <taxon>Agaricales</taxon>
        <taxon>Marasmiineae</taxon>
        <taxon>Mycenaceae</taxon>
        <taxon>Mycena</taxon>
    </lineage>
</organism>
<dbReference type="Pfam" id="PF12697">
    <property type="entry name" value="Abhydrolase_6"/>
    <property type="match status" value="1"/>
</dbReference>
<protein>
    <submittedName>
        <fullName evidence="2">AB hydrolase-1 domain-containing protein</fullName>
    </submittedName>
</protein>
<gene>
    <name evidence="2" type="ORF">MVEN_02035000</name>
</gene>
<dbReference type="Proteomes" id="UP000620124">
    <property type="component" value="Unassembled WGS sequence"/>
</dbReference>
<dbReference type="AlphaFoldDB" id="A0A8H6XB97"/>